<evidence type="ECO:0000259" key="4">
    <source>
        <dbReference type="PROSITE" id="PS50110"/>
    </source>
</evidence>
<dbReference type="PANTHER" id="PTHR43102">
    <property type="entry name" value="SLR1143 PROTEIN"/>
    <property type="match status" value="1"/>
</dbReference>
<dbReference type="AlphaFoldDB" id="A0A8J7YFP6"/>
<keyword evidence="6" id="KW-1185">Reference proteome</keyword>
<dbReference type="SMART" id="SM00065">
    <property type="entry name" value="GAF"/>
    <property type="match status" value="1"/>
</dbReference>
<dbReference type="Gene3D" id="3.30.450.40">
    <property type="match status" value="1"/>
</dbReference>
<dbReference type="SMART" id="SM00448">
    <property type="entry name" value="REC"/>
    <property type="match status" value="1"/>
</dbReference>
<proteinExistence type="predicted"/>
<dbReference type="InterPro" id="IPR003018">
    <property type="entry name" value="GAF"/>
</dbReference>
<dbReference type="Pfam" id="PF00072">
    <property type="entry name" value="Response_reg"/>
    <property type="match status" value="1"/>
</dbReference>
<evidence type="ECO:0000256" key="2">
    <source>
        <dbReference type="ARBA" id="ARBA00022777"/>
    </source>
</evidence>
<evidence type="ECO:0000256" key="3">
    <source>
        <dbReference type="PROSITE-ProRule" id="PRU00169"/>
    </source>
</evidence>
<dbReference type="SUPFAM" id="SSF55781">
    <property type="entry name" value="GAF domain-like"/>
    <property type="match status" value="1"/>
</dbReference>
<dbReference type="GO" id="GO:0000160">
    <property type="term" value="P:phosphorelay signal transduction system"/>
    <property type="evidence" value="ECO:0007669"/>
    <property type="project" value="InterPro"/>
</dbReference>
<evidence type="ECO:0000256" key="1">
    <source>
        <dbReference type="ARBA" id="ARBA00022679"/>
    </source>
</evidence>
<protein>
    <submittedName>
        <fullName evidence="5">GAF domain-containing protein</fullName>
    </submittedName>
</protein>
<dbReference type="PROSITE" id="PS50110">
    <property type="entry name" value="RESPONSE_REGULATORY"/>
    <property type="match status" value="1"/>
</dbReference>
<reference evidence="5" key="1">
    <citation type="submission" date="2021-06" db="EMBL/GenBank/DDBJ databases">
        <title>Halomicroarcula sp. F24A a new haloarchaeum isolated from saline soil.</title>
        <authorList>
            <person name="Duran-Viseras A."/>
            <person name="Sanchez-Porro C."/>
            <person name="Ventosa A."/>
        </authorList>
    </citation>
    <scope>NUCLEOTIDE SEQUENCE</scope>
    <source>
        <strain evidence="5">F24A</strain>
    </source>
</reference>
<dbReference type="InterPro" id="IPR029016">
    <property type="entry name" value="GAF-like_dom_sf"/>
</dbReference>
<comment type="caution">
    <text evidence="3">Lacks conserved residue(s) required for the propagation of feature annotation.</text>
</comment>
<accession>A0A8J7YFP6</accession>
<dbReference type="SUPFAM" id="SSF52172">
    <property type="entry name" value="CheY-like"/>
    <property type="match status" value="1"/>
</dbReference>
<keyword evidence="1" id="KW-0808">Transferase</keyword>
<dbReference type="Proteomes" id="UP000783863">
    <property type="component" value="Unassembled WGS sequence"/>
</dbReference>
<evidence type="ECO:0000313" key="5">
    <source>
        <dbReference type="EMBL" id="MBX0305075.1"/>
    </source>
</evidence>
<dbReference type="Pfam" id="PF01590">
    <property type="entry name" value="GAF"/>
    <property type="match status" value="1"/>
</dbReference>
<gene>
    <name evidence="5" type="ORF">EGD98_15510</name>
</gene>
<organism evidence="5 6">
    <name type="scientific">Haloarcula salinisoli</name>
    <dbReference type="NCBI Taxonomy" id="2487746"/>
    <lineage>
        <taxon>Archaea</taxon>
        <taxon>Methanobacteriati</taxon>
        <taxon>Methanobacteriota</taxon>
        <taxon>Stenosarchaea group</taxon>
        <taxon>Halobacteria</taxon>
        <taxon>Halobacteriales</taxon>
        <taxon>Haloarculaceae</taxon>
        <taxon>Haloarcula</taxon>
    </lineage>
</organism>
<name>A0A8J7YFP6_9EURY</name>
<sequence>MSAELPTVVCVDGDDETRSATVEALETAGFEVRPCDSVVAVETAMDDSVGCVVTTATLPDGDGFDVVELVRDRRPDCPCIFFTGDPPADLPRGGRDQVVEYVPRSVPGAHDRLVEVVTAAATEVTQAAYPLPEDETERLAALAEYDVDELSALDTFERLTSLITSHFDIDVAFVGLVGAQEERFVACEGANWRTLSREDTICTHTILTDDVMVVENVQEDPRFAAVERLEELDIRSYAGARITDDDGNALGAVCCIHGEPRSYTQAEREDLRRFADEVQEQLALRRRLGMGGD</sequence>
<dbReference type="InterPro" id="IPR001789">
    <property type="entry name" value="Sig_transdc_resp-reg_receiver"/>
</dbReference>
<feature type="domain" description="Response regulatory" evidence="4">
    <location>
        <begin position="7"/>
        <end position="119"/>
    </location>
</feature>
<dbReference type="GO" id="GO:0016301">
    <property type="term" value="F:kinase activity"/>
    <property type="evidence" value="ECO:0007669"/>
    <property type="project" value="UniProtKB-KW"/>
</dbReference>
<dbReference type="RefSeq" id="WP_220589269.1">
    <property type="nucleotide sequence ID" value="NZ_RKLQ01000002.1"/>
</dbReference>
<dbReference type="Gene3D" id="3.40.50.2300">
    <property type="match status" value="1"/>
</dbReference>
<keyword evidence="2" id="KW-0418">Kinase</keyword>
<dbReference type="EMBL" id="RKLQ01000002">
    <property type="protein sequence ID" value="MBX0305075.1"/>
    <property type="molecule type" value="Genomic_DNA"/>
</dbReference>
<dbReference type="InterPro" id="IPR011006">
    <property type="entry name" value="CheY-like_superfamily"/>
</dbReference>
<evidence type="ECO:0000313" key="6">
    <source>
        <dbReference type="Proteomes" id="UP000783863"/>
    </source>
</evidence>
<dbReference type="PANTHER" id="PTHR43102:SF2">
    <property type="entry name" value="GAF DOMAIN-CONTAINING PROTEIN"/>
    <property type="match status" value="1"/>
</dbReference>
<comment type="caution">
    <text evidence="5">The sequence shown here is derived from an EMBL/GenBank/DDBJ whole genome shotgun (WGS) entry which is preliminary data.</text>
</comment>